<evidence type="ECO:0000259" key="2">
    <source>
        <dbReference type="Pfam" id="PF18164"/>
    </source>
</evidence>
<accession>A0A430JHT7</accession>
<feature type="domain" description="GNAT-like C-terminal" evidence="2">
    <location>
        <begin position="136"/>
        <end position="353"/>
    </location>
</feature>
<evidence type="ECO:0000313" key="3">
    <source>
        <dbReference type="EMBL" id="RTE10546.1"/>
    </source>
</evidence>
<gene>
    <name evidence="3" type="ORF">EJQ19_06755</name>
</gene>
<sequence length="359" mass="41760">MDRAYIIKINEYLQIDPYNLDLILQCFDEIQNSEFLKEQLAIARHQIFVENLYDLSDEVKANVASHLQGANFFPLIVLLDKFDDVLAFYEKHQLPREILVHTFLDVNLWIRGYNDRNHKDGFEELRWLKIHFKNEIFRVGRLQFIYKKNYLKANVYTHKLTGETVIIPHDLSAFDEEGFAASSSTVQFTAQVKETDEAIFSNCVLQDGVMIKQDVALAKSDYDLFLGENDYVLDVHIPGYEPLDVEKCKESLEQALTFYQTYFSDYTYKAFVCDSWLLAPQFKEMLSADSNINKFASLFTLVTGAVRSSSFLFFVFRTTDPDLEKLPRKSSLQESVYQYLKNNKSLSVMNGFIPIYPSK</sequence>
<protein>
    <recommendedName>
        <fullName evidence="5">GNAT-like C-terminal domain-containing protein</fullName>
    </recommendedName>
</protein>
<organism evidence="3 4">
    <name type="scientific">Paenibacillus whitsoniae</name>
    <dbReference type="NCBI Taxonomy" id="2496558"/>
    <lineage>
        <taxon>Bacteria</taxon>
        <taxon>Bacillati</taxon>
        <taxon>Bacillota</taxon>
        <taxon>Bacilli</taxon>
        <taxon>Bacillales</taxon>
        <taxon>Paenibacillaceae</taxon>
        <taxon>Paenibacillus</taxon>
    </lineage>
</organism>
<name>A0A430JHT7_9BACL</name>
<dbReference type="Pfam" id="PF18082">
    <property type="entry name" value="NAT_N"/>
    <property type="match status" value="1"/>
</dbReference>
<dbReference type="Gene3D" id="3.40.630.120">
    <property type="match status" value="1"/>
</dbReference>
<dbReference type="OrthoDB" id="2139859at2"/>
<evidence type="ECO:0000313" key="4">
    <source>
        <dbReference type="Proteomes" id="UP000276128"/>
    </source>
</evidence>
<evidence type="ECO:0008006" key="5">
    <source>
        <dbReference type="Google" id="ProtNLM"/>
    </source>
</evidence>
<dbReference type="InterPro" id="IPR041644">
    <property type="entry name" value="GNAT_C"/>
</dbReference>
<dbReference type="RefSeq" id="WP_126140440.1">
    <property type="nucleotide sequence ID" value="NZ_RXHU01000017.1"/>
</dbReference>
<dbReference type="Pfam" id="PF18164">
    <property type="entry name" value="GNAT_C"/>
    <property type="match status" value="1"/>
</dbReference>
<feature type="domain" description="N-acyltransferase N-terminal" evidence="1">
    <location>
        <begin position="8"/>
        <end position="133"/>
    </location>
</feature>
<keyword evidence="4" id="KW-1185">Reference proteome</keyword>
<dbReference type="InterPro" id="IPR041273">
    <property type="entry name" value="NAT_N"/>
</dbReference>
<dbReference type="AlphaFoldDB" id="A0A430JHT7"/>
<comment type="caution">
    <text evidence="3">The sequence shown here is derived from an EMBL/GenBank/DDBJ whole genome shotgun (WGS) entry which is preliminary data.</text>
</comment>
<proteinExistence type="predicted"/>
<evidence type="ECO:0000259" key="1">
    <source>
        <dbReference type="Pfam" id="PF18082"/>
    </source>
</evidence>
<reference evidence="3 4" key="1">
    <citation type="submission" date="2018-12" db="EMBL/GenBank/DDBJ databases">
        <title>Bacillus ochoae sp. nov., Paenibacillus whitsoniae sp. nov., Paenibacillus spiritus sp. nov. Isolated from the Mars Exploration Rover during spacecraft assembly.</title>
        <authorList>
            <person name="Seuylemezian A."/>
            <person name="Vaishampayan P."/>
        </authorList>
    </citation>
    <scope>NUCLEOTIDE SEQUENCE [LARGE SCALE GENOMIC DNA]</scope>
    <source>
        <strain evidence="3 4">MER 54</strain>
    </source>
</reference>
<dbReference type="Proteomes" id="UP000276128">
    <property type="component" value="Unassembled WGS sequence"/>
</dbReference>
<dbReference type="EMBL" id="RXHU01000017">
    <property type="protein sequence ID" value="RTE10546.1"/>
    <property type="molecule type" value="Genomic_DNA"/>
</dbReference>